<dbReference type="PANTHER" id="PTHR24221:SF213">
    <property type="entry name" value="ABC MULTIDRUG TRANSPORTER (EUROFUNG)"/>
    <property type="match status" value="1"/>
</dbReference>
<evidence type="ECO:0000256" key="7">
    <source>
        <dbReference type="ARBA" id="ARBA00023136"/>
    </source>
</evidence>
<dbReference type="PROSITE" id="PS00211">
    <property type="entry name" value="ABC_TRANSPORTER_1"/>
    <property type="match status" value="1"/>
</dbReference>
<evidence type="ECO:0000256" key="3">
    <source>
        <dbReference type="ARBA" id="ARBA00022692"/>
    </source>
</evidence>
<dbReference type="PROSITE" id="PS50929">
    <property type="entry name" value="ABC_TM1F"/>
    <property type="match status" value="1"/>
</dbReference>
<dbReference type="GO" id="GO:0005524">
    <property type="term" value="F:ATP binding"/>
    <property type="evidence" value="ECO:0007669"/>
    <property type="project" value="UniProtKB-KW"/>
</dbReference>
<dbReference type="AlphaFoldDB" id="A0AAN9UBQ5"/>
<evidence type="ECO:0000259" key="9">
    <source>
        <dbReference type="PROSITE" id="PS50893"/>
    </source>
</evidence>
<organism evidence="11 12">
    <name type="scientific">Cytospora paraplurivora</name>
    <dbReference type="NCBI Taxonomy" id="2898453"/>
    <lineage>
        <taxon>Eukaryota</taxon>
        <taxon>Fungi</taxon>
        <taxon>Dikarya</taxon>
        <taxon>Ascomycota</taxon>
        <taxon>Pezizomycotina</taxon>
        <taxon>Sordariomycetes</taxon>
        <taxon>Sordariomycetidae</taxon>
        <taxon>Diaporthales</taxon>
        <taxon>Cytosporaceae</taxon>
        <taxon>Cytospora</taxon>
    </lineage>
</organism>
<dbReference type="Gene3D" id="1.20.1560.10">
    <property type="entry name" value="ABC transporter type 1, transmembrane domain"/>
    <property type="match status" value="1"/>
</dbReference>
<dbReference type="InterPro" id="IPR011527">
    <property type="entry name" value="ABC1_TM_dom"/>
</dbReference>
<keyword evidence="5" id="KW-0067">ATP-binding</keyword>
<evidence type="ECO:0000256" key="5">
    <source>
        <dbReference type="ARBA" id="ARBA00022840"/>
    </source>
</evidence>
<gene>
    <name evidence="11" type="ORF">SLS53_002840</name>
</gene>
<feature type="region of interest" description="Disordered" evidence="8">
    <location>
        <begin position="167"/>
        <end position="194"/>
    </location>
</feature>
<comment type="caution">
    <text evidence="11">The sequence shown here is derived from an EMBL/GenBank/DDBJ whole genome shotgun (WGS) entry which is preliminary data.</text>
</comment>
<evidence type="ECO:0000313" key="12">
    <source>
        <dbReference type="Proteomes" id="UP001320245"/>
    </source>
</evidence>
<dbReference type="GO" id="GO:0140359">
    <property type="term" value="F:ABC-type transporter activity"/>
    <property type="evidence" value="ECO:0007669"/>
    <property type="project" value="InterPro"/>
</dbReference>
<dbReference type="SMART" id="SM00382">
    <property type="entry name" value="AAA"/>
    <property type="match status" value="1"/>
</dbReference>
<dbReference type="CDD" id="cd03249">
    <property type="entry name" value="ABC_MTABC3_MDL1_MDL2"/>
    <property type="match status" value="1"/>
</dbReference>
<evidence type="ECO:0000256" key="4">
    <source>
        <dbReference type="ARBA" id="ARBA00022741"/>
    </source>
</evidence>
<accession>A0AAN9UBQ5</accession>
<evidence type="ECO:0000259" key="10">
    <source>
        <dbReference type="PROSITE" id="PS50929"/>
    </source>
</evidence>
<dbReference type="SUPFAM" id="SSF90123">
    <property type="entry name" value="ABC transporter transmembrane region"/>
    <property type="match status" value="1"/>
</dbReference>
<dbReference type="PANTHER" id="PTHR24221">
    <property type="entry name" value="ATP-BINDING CASSETTE SUB-FAMILY B"/>
    <property type="match status" value="1"/>
</dbReference>
<dbReference type="Pfam" id="PF00664">
    <property type="entry name" value="ABC_membrane"/>
    <property type="match status" value="1"/>
</dbReference>
<comment type="similarity">
    <text evidence="2">Belongs to the ABC transporter superfamily. ABCB family. Multidrug resistance exporter (TC 3.A.1.201) subfamily.</text>
</comment>
<keyword evidence="7" id="KW-0472">Membrane</keyword>
<feature type="compositionally biased region" description="Basic and acidic residues" evidence="8">
    <location>
        <begin position="167"/>
        <end position="178"/>
    </location>
</feature>
<evidence type="ECO:0000256" key="1">
    <source>
        <dbReference type="ARBA" id="ARBA00004141"/>
    </source>
</evidence>
<dbReference type="Pfam" id="PF00005">
    <property type="entry name" value="ABC_tran"/>
    <property type="match status" value="1"/>
</dbReference>
<dbReference type="InterPro" id="IPR017871">
    <property type="entry name" value="ABC_transporter-like_CS"/>
</dbReference>
<proteinExistence type="inferred from homology"/>
<sequence length="442" mass="48085">MGSLAVAFAFGWKLALVTTCVTVPIGLACAWYQVRYELEFVFEQSSKWAAEAIGAFRCVSSLTLEDMVIHRYKKLLDEHTMSAYRKARWISIIIALSESLPMACQSLIFWYGGQLLASREYGILQFMVCYLAAVQGAESAGAGFSFGPNAAQATAAANRILSIRESRGEYSTGDKSRAPQEGGGNGNGIIPDSDGGVRIELKDVAFRYPTRDVPIFKHLSITIEKGQFAALVGASGAGKSSIVALLERFYDFQHGSIMCNGRDIRSFDVHEYRKILSLVSQEAALFQGTIKENILLGVPDASTIADTQLHKACRDAAIHDFIVSLPEGYNTNVGSRGVALSGGQKQRISIARAIIRDPKVLLLDEATSSLDSDSEKQITAALQNVAKGRTTIAVAHRLSTIQHADVIYVLGDGRVLEVGSHAGLLRRRGMYYTMCQSQALDR</sequence>
<feature type="domain" description="ABC transporter" evidence="9">
    <location>
        <begin position="199"/>
        <end position="437"/>
    </location>
</feature>
<keyword evidence="6" id="KW-1133">Transmembrane helix</keyword>
<dbReference type="SUPFAM" id="SSF52540">
    <property type="entry name" value="P-loop containing nucleoside triphosphate hydrolases"/>
    <property type="match status" value="1"/>
</dbReference>
<dbReference type="EMBL" id="JAJSPL020000008">
    <property type="protein sequence ID" value="KAK7745344.1"/>
    <property type="molecule type" value="Genomic_DNA"/>
</dbReference>
<dbReference type="InterPro" id="IPR036640">
    <property type="entry name" value="ABC1_TM_sf"/>
</dbReference>
<reference evidence="11 12" key="1">
    <citation type="journal article" date="2023" name="PLoS ONE">
        <title>Cytospora paraplurivora sp. nov. isolated from orchards with fruit tree decline syndrome in Ontario, Canada.</title>
        <authorList>
            <person name="Ilyukhin E."/>
            <person name="Nguyen H.D.T."/>
            <person name="Castle A.J."/>
            <person name="Ellouze W."/>
        </authorList>
    </citation>
    <scope>NUCLEOTIDE SEQUENCE [LARGE SCALE GENOMIC DNA]</scope>
    <source>
        <strain evidence="11 12">FDS-564</strain>
    </source>
</reference>
<keyword evidence="12" id="KW-1185">Reference proteome</keyword>
<dbReference type="PROSITE" id="PS50893">
    <property type="entry name" value="ABC_TRANSPORTER_2"/>
    <property type="match status" value="1"/>
</dbReference>
<dbReference type="FunFam" id="3.40.50.300:FF:000913">
    <property type="entry name" value="ABC multidrug transporter SitT"/>
    <property type="match status" value="1"/>
</dbReference>
<evidence type="ECO:0000313" key="11">
    <source>
        <dbReference type="EMBL" id="KAK7745344.1"/>
    </source>
</evidence>
<dbReference type="Gene3D" id="3.40.50.300">
    <property type="entry name" value="P-loop containing nucleotide triphosphate hydrolases"/>
    <property type="match status" value="1"/>
</dbReference>
<name>A0AAN9UBQ5_9PEZI</name>
<dbReference type="GO" id="GO:0016887">
    <property type="term" value="F:ATP hydrolysis activity"/>
    <property type="evidence" value="ECO:0007669"/>
    <property type="project" value="InterPro"/>
</dbReference>
<keyword evidence="3" id="KW-0812">Transmembrane</keyword>
<evidence type="ECO:0000256" key="2">
    <source>
        <dbReference type="ARBA" id="ARBA00007577"/>
    </source>
</evidence>
<evidence type="ECO:0000256" key="8">
    <source>
        <dbReference type="SAM" id="MobiDB-lite"/>
    </source>
</evidence>
<dbReference type="GO" id="GO:0016020">
    <property type="term" value="C:membrane"/>
    <property type="evidence" value="ECO:0007669"/>
    <property type="project" value="UniProtKB-SubCell"/>
</dbReference>
<dbReference type="Proteomes" id="UP001320245">
    <property type="component" value="Unassembled WGS sequence"/>
</dbReference>
<dbReference type="InterPro" id="IPR039421">
    <property type="entry name" value="Type_1_exporter"/>
</dbReference>
<dbReference type="InterPro" id="IPR003593">
    <property type="entry name" value="AAA+_ATPase"/>
</dbReference>
<comment type="subcellular location">
    <subcellularLocation>
        <location evidence="1">Membrane</location>
        <topology evidence="1">Multi-pass membrane protein</topology>
    </subcellularLocation>
</comment>
<keyword evidence="4" id="KW-0547">Nucleotide-binding</keyword>
<feature type="domain" description="ABC transmembrane type-1" evidence="10">
    <location>
        <begin position="1"/>
        <end position="152"/>
    </location>
</feature>
<evidence type="ECO:0000256" key="6">
    <source>
        <dbReference type="ARBA" id="ARBA00022989"/>
    </source>
</evidence>
<protein>
    <submittedName>
        <fullName evidence="11">Uncharacterized protein</fullName>
    </submittedName>
</protein>
<dbReference type="InterPro" id="IPR027417">
    <property type="entry name" value="P-loop_NTPase"/>
</dbReference>
<dbReference type="InterPro" id="IPR003439">
    <property type="entry name" value="ABC_transporter-like_ATP-bd"/>
</dbReference>